<dbReference type="Proteomes" id="UP001054889">
    <property type="component" value="Unassembled WGS sequence"/>
</dbReference>
<feature type="signal peptide" evidence="1">
    <location>
        <begin position="1"/>
        <end position="28"/>
    </location>
</feature>
<dbReference type="AlphaFoldDB" id="A0AAV5ETR7"/>
<proteinExistence type="predicted"/>
<accession>A0AAV5ETR7</accession>
<evidence type="ECO:0000256" key="1">
    <source>
        <dbReference type="SAM" id="SignalP"/>
    </source>
</evidence>
<organism evidence="2 3">
    <name type="scientific">Eleusine coracana subsp. coracana</name>
    <dbReference type="NCBI Taxonomy" id="191504"/>
    <lineage>
        <taxon>Eukaryota</taxon>
        <taxon>Viridiplantae</taxon>
        <taxon>Streptophyta</taxon>
        <taxon>Embryophyta</taxon>
        <taxon>Tracheophyta</taxon>
        <taxon>Spermatophyta</taxon>
        <taxon>Magnoliopsida</taxon>
        <taxon>Liliopsida</taxon>
        <taxon>Poales</taxon>
        <taxon>Poaceae</taxon>
        <taxon>PACMAD clade</taxon>
        <taxon>Chloridoideae</taxon>
        <taxon>Cynodonteae</taxon>
        <taxon>Eleusininae</taxon>
        <taxon>Eleusine</taxon>
    </lineage>
</organism>
<reference evidence="2" key="2">
    <citation type="submission" date="2021-12" db="EMBL/GenBank/DDBJ databases">
        <title>Resequencing data analysis of finger millet.</title>
        <authorList>
            <person name="Hatakeyama M."/>
            <person name="Aluri S."/>
            <person name="Balachadran M.T."/>
            <person name="Sivarajan S.R."/>
            <person name="Poveda L."/>
            <person name="Shimizu-Inatsugi R."/>
            <person name="Schlapbach R."/>
            <person name="Sreeman S.M."/>
            <person name="Shimizu K.K."/>
        </authorList>
    </citation>
    <scope>NUCLEOTIDE SEQUENCE</scope>
</reference>
<reference evidence="2" key="1">
    <citation type="journal article" date="2018" name="DNA Res.">
        <title>Multiple hybrid de novo genome assembly of finger millet, an orphan allotetraploid crop.</title>
        <authorList>
            <person name="Hatakeyama M."/>
            <person name="Aluri S."/>
            <person name="Balachadran M.T."/>
            <person name="Sivarajan S.R."/>
            <person name="Patrignani A."/>
            <person name="Gruter S."/>
            <person name="Poveda L."/>
            <person name="Shimizu-Inatsugi R."/>
            <person name="Baeten J."/>
            <person name="Francoijs K.J."/>
            <person name="Nataraja K.N."/>
            <person name="Reddy Y.A.N."/>
            <person name="Phadnis S."/>
            <person name="Ravikumar R.L."/>
            <person name="Schlapbach R."/>
            <person name="Sreeman S.M."/>
            <person name="Shimizu K.K."/>
        </authorList>
    </citation>
    <scope>NUCLEOTIDE SEQUENCE</scope>
</reference>
<keyword evidence="3" id="KW-1185">Reference proteome</keyword>
<feature type="chain" id="PRO_5043607591" evidence="1">
    <location>
        <begin position="29"/>
        <end position="65"/>
    </location>
</feature>
<gene>
    <name evidence="2" type="primary">gb13666</name>
    <name evidence="2" type="ORF">PR202_gb13666</name>
</gene>
<protein>
    <submittedName>
        <fullName evidence="2">Uncharacterized protein</fullName>
    </submittedName>
</protein>
<dbReference type="EMBL" id="BQKI01000078">
    <property type="protein sequence ID" value="GJN25792.1"/>
    <property type="molecule type" value="Genomic_DNA"/>
</dbReference>
<sequence length="65" mass="7399">MRVPSKKRKGFNLLVMLVAWCLWKHHNSCVFEGASPNTLTILHNIKDDGQLWSLAGARGLRRRGL</sequence>
<evidence type="ECO:0000313" key="3">
    <source>
        <dbReference type="Proteomes" id="UP001054889"/>
    </source>
</evidence>
<name>A0AAV5ETR7_ELECO</name>
<evidence type="ECO:0000313" key="2">
    <source>
        <dbReference type="EMBL" id="GJN25792.1"/>
    </source>
</evidence>
<keyword evidence="1" id="KW-0732">Signal</keyword>
<comment type="caution">
    <text evidence="2">The sequence shown here is derived from an EMBL/GenBank/DDBJ whole genome shotgun (WGS) entry which is preliminary data.</text>
</comment>